<keyword evidence="3" id="KW-1185">Reference proteome</keyword>
<accession>I3EF57</accession>
<proteinExistence type="predicted"/>
<feature type="transmembrane region" description="Helical" evidence="1">
    <location>
        <begin position="364"/>
        <end position="386"/>
    </location>
</feature>
<dbReference type="OrthoDB" id="10418632at2759"/>
<reference evidence="2" key="1">
    <citation type="submission" date="2011-01" db="EMBL/GenBank/DDBJ databases">
        <title>The Genome Sequence of Nematocida parisii strain ERTm3.</title>
        <authorList>
            <consortium name="The Broad Institute Genome Sequencing Platform"/>
            <consortium name="The Broad Institute Genome Sequencing Center for Infectious Disease"/>
            <person name="Cuomo C."/>
            <person name="Troemel E."/>
            <person name="Young S.K."/>
            <person name="Zeng Q."/>
            <person name="Gargeya S."/>
            <person name="Fitzgerald M."/>
            <person name="Haas B."/>
            <person name="Abouelleil A."/>
            <person name="Alvarado L."/>
            <person name="Arachchi H.M."/>
            <person name="Berlin A."/>
            <person name="Chapman S.B."/>
            <person name="Gearin G."/>
            <person name="Goldberg J."/>
            <person name="Griggs A."/>
            <person name="Gujja S."/>
            <person name="Hansen M."/>
            <person name="Heiman D."/>
            <person name="Howarth C."/>
            <person name="Larimer J."/>
            <person name="Lui A."/>
            <person name="MacDonald P.J.P."/>
            <person name="McCowen C."/>
            <person name="Montmayeur A."/>
            <person name="Murphy C."/>
            <person name="Neiman D."/>
            <person name="Pearson M."/>
            <person name="Priest M."/>
            <person name="Roberts A."/>
            <person name="Saif S."/>
            <person name="Shea T."/>
            <person name="Sisk P."/>
            <person name="Stolte C."/>
            <person name="Sykes S."/>
            <person name="Wortman J."/>
            <person name="Nusbaum C."/>
            <person name="Birren B."/>
        </authorList>
    </citation>
    <scope>NUCLEOTIDE SEQUENCE</scope>
    <source>
        <strain evidence="2">ERTm3</strain>
    </source>
</reference>
<dbReference type="EMBL" id="GL870880">
    <property type="protein sequence ID" value="EIJ87854.1"/>
    <property type="molecule type" value="Genomic_DNA"/>
</dbReference>
<dbReference type="HOGENOM" id="CLU_031899_0_0_1"/>
<keyword evidence="1" id="KW-0812">Transmembrane</keyword>
<evidence type="ECO:0000313" key="2">
    <source>
        <dbReference type="EMBL" id="EIJ87854.1"/>
    </source>
</evidence>
<organism evidence="2 3">
    <name type="scientific">Nematocida parisii (strain ERTm3)</name>
    <name type="common">Nematode killer fungus</name>
    <dbReference type="NCBI Taxonomy" id="935791"/>
    <lineage>
        <taxon>Eukaryota</taxon>
        <taxon>Fungi</taxon>
        <taxon>Fungi incertae sedis</taxon>
        <taxon>Microsporidia</taxon>
        <taxon>Nematocida</taxon>
    </lineage>
</organism>
<keyword evidence="1" id="KW-0472">Membrane</keyword>
<name>I3EF57_NEMP3</name>
<protein>
    <submittedName>
        <fullName evidence="2">Uncharacterized protein</fullName>
    </submittedName>
</protein>
<dbReference type="VEuPathDB" id="MicrosporidiaDB:NEQG_01926"/>
<evidence type="ECO:0000256" key="1">
    <source>
        <dbReference type="SAM" id="Phobius"/>
    </source>
</evidence>
<dbReference type="AlphaFoldDB" id="I3EF57"/>
<keyword evidence="1" id="KW-1133">Transmembrane helix</keyword>
<dbReference type="Proteomes" id="UP000002872">
    <property type="component" value="Unassembled WGS sequence"/>
</dbReference>
<evidence type="ECO:0000313" key="3">
    <source>
        <dbReference type="Proteomes" id="UP000002872"/>
    </source>
</evidence>
<sequence length="399" mass="45912">MTYNIDTDTLRKQVQNKFSKQGKMKEEDINTLYDIVTEINKEKGIFIDLPEPLERLAYNLLYIQIYNRIIYDGIEYNEDIIITDKIIESIKNADTIIDIIKEAAGELHSEDKKEAFYRLMGNNPIIMAGVYILRKEFFDSSINVLCKSINIQELDDKMTSEGAFNKLCELTESGECSRLQRALDILVKHGDNLTIVDVGDDETKHSNASSLEITDDDIKSLQLLTRIDMWRAAEFSKFLNDSIYDPIINKIKQHGTWHPIYSICDLYGSVYNTSMYKNQMNTESKAKFKNALKGNLNDLNDSESVCNIISITDFSSMFNNITRNGLTADKFKNNVVKKYLESIEPIISIINGTAASFKHKFKRVLSILIIIFIIIFIIIMSIFRIFPNETKEIMNNLLF</sequence>
<dbReference type="InParanoid" id="I3EF57"/>
<gene>
    <name evidence="2" type="ORF">NEQG_01926</name>
</gene>